<evidence type="ECO:0000256" key="1">
    <source>
        <dbReference type="SAM" id="Phobius"/>
    </source>
</evidence>
<keyword evidence="1" id="KW-0472">Membrane</keyword>
<dbReference type="RefSeq" id="WP_232833634.1">
    <property type="nucleotide sequence ID" value="NZ_CP139965.1"/>
</dbReference>
<evidence type="ECO:0000313" key="2">
    <source>
        <dbReference type="EMBL" id="WQD80893.1"/>
    </source>
</evidence>
<organism evidence="2 3">
    <name type="scientific">Paraburkholderia kururiensis</name>
    <dbReference type="NCBI Taxonomy" id="984307"/>
    <lineage>
        <taxon>Bacteria</taxon>
        <taxon>Pseudomonadati</taxon>
        <taxon>Pseudomonadota</taxon>
        <taxon>Betaproteobacteria</taxon>
        <taxon>Burkholderiales</taxon>
        <taxon>Burkholderiaceae</taxon>
        <taxon>Paraburkholderia</taxon>
    </lineage>
</organism>
<accession>A0ABZ0WU04</accession>
<proteinExistence type="predicted"/>
<keyword evidence="1" id="KW-1133">Transmembrane helix</keyword>
<gene>
    <name evidence="2" type="ORF">U0042_05885</name>
</gene>
<evidence type="ECO:0000313" key="3">
    <source>
        <dbReference type="Proteomes" id="UP001325479"/>
    </source>
</evidence>
<sequence length="54" mass="5484">MSRGLAARFASADEGVTSIEYALIGALIAIVIIGAITTIGTDLQSVFNSVASDL</sequence>
<dbReference type="Proteomes" id="UP001325479">
    <property type="component" value="Chromosome"/>
</dbReference>
<keyword evidence="3" id="KW-1185">Reference proteome</keyword>
<feature type="transmembrane region" description="Helical" evidence="1">
    <location>
        <begin position="21"/>
        <end position="40"/>
    </location>
</feature>
<protein>
    <submittedName>
        <fullName evidence="2">Flp family type IVb pilin</fullName>
    </submittedName>
</protein>
<keyword evidence="1" id="KW-0812">Transmembrane</keyword>
<dbReference type="Pfam" id="PF04964">
    <property type="entry name" value="Flp_Fap"/>
    <property type="match status" value="1"/>
</dbReference>
<dbReference type="EMBL" id="CP139965">
    <property type="protein sequence ID" value="WQD80893.1"/>
    <property type="molecule type" value="Genomic_DNA"/>
</dbReference>
<name>A0ABZ0WU04_9BURK</name>
<reference evidence="2 3" key="1">
    <citation type="submission" date="2023-12" db="EMBL/GenBank/DDBJ databases">
        <title>Genome sequencing and assembly of bacterial species from a model synthetic community.</title>
        <authorList>
            <person name="Hogle S.L."/>
        </authorList>
    </citation>
    <scope>NUCLEOTIDE SEQUENCE [LARGE SCALE GENOMIC DNA]</scope>
    <source>
        <strain evidence="2 3">HAMBI 2494</strain>
    </source>
</reference>
<dbReference type="InterPro" id="IPR007047">
    <property type="entry name" value="Flp_Fap"/>
</dbReference>